<feature type="domain" description="Ion transport" evidence="14">
    <location>
        <begin position="74"/>
        <end position="300"/>
    </location>
</feature>
<gene>
    <name evidence="15" type="ORF">CONPUDRAFT_140393</name>
</gene>
<dbReference type="PRINTS" id="PR00169">
    <property type="entry name" value="KCHANNEL"/>
</dbReference>
<dbReference type="Gene3D" id="1.20.120.350">
    <property type="entry name" value="Voltage-gated potassium channels. Chain C"/>
    <property type="match status" value="1"/>
</dbReference>
<dbReference type="SUPFAM" id="SSF81324">
    <property type="entry name" value="Voltage-gated potassium channels"/>
    <property type="match status" value="1"/>
</dbReference>
<feature type="transmembrane region" description="Helical" evidence="13">
    <location>
        <begin position="135"/>
        <end position="156"/>
    </location>
</feature>
<evidence type="ECO:0000256" key="7">
    <source>
        <dbReference type="ARBA" id="ARBA00022958"/>
    </source>
</evidence>
<keyword evidence="4 13" id="KW-0812">Transmembrane</keyword>
<feature type="transmembrane region" description="Helical" evidence="13">
    <location>
        <begin position="103"/>
        <end position="123"/>
    </location>
</feature>
<evidence type="ECO:0000256" key="5">
    <source>
        <dbReference type="ARBA" id="ARBA00022826"/>
    </source>
</evidence>
<feature type="transmembrane region" description="Helical" evidence="13">
    <location>
        <begin position="72"/>
        <end position="91"/>
    </location>
</feature>
<evidence type="ECO:0000256" key="4">
    <source>
        <dbReference type="ARBA" id="ARBA00022692"/>
    </source>
</evidence>
<dbReference type="Gene3D" id="1.10.287.70">
    <property type="match status" value="1"/>
</dbReference>
<dbReference type="GO" id="GO:0001508">
    <property type="term" value="P:action potential"/>
    <property type="evidence" value="ECO:0007669"/>
    <property type="project" value="TreeGrafter"/>
</dbReference>
<dbReference type="GO" id="GO:0005249">
    <property type="term" value="F:voltage-gated potassium channel activity"/>
    <property type="evidence" value="ECO:0007669"/>
    <property type="project" value="InterPro"/>
</dbReference>
<dbReference type="AlphaFoldDB" id="R7SFQ1"/>
<evidence type="ECO:0000256" key="8">
    <source>
        <dbReference type="ARBA" id="ARBA00022989"/>
    </source>
</evidence>
<evidence type="ECO:0000256" key="1">
    <source>
        <dbReference type="ARBA" id="ARBA00004141"/>
    </source>
</evidence>
<keyword evidence="10 13" id="KW-0472">Membrane</keyword>
<feature type="transmembrane region" description="Helical" evidence="13">
    <location>
        <begin position="283"/>
        <end position="304"/>
    </location>
</feature>
<feature type="compositionally biased region" description="Polar residues" evidence="12">
    <location>
        <begin position="11"/>
        <end position="20"/>
    </location>
</feature>
<keyword evidence="7" id="KW-0630">Potassium</keyword>
<dbReference type="PANTHER" id="PTHR11537">
    <property type="entry name" value="VOLTAGE-GATED POTASSIUM CHANNEL"/>
    <property type="match status" value="1"/>
</dbReference>
<evidence type="ECO:0000256" key="11">
    <source>
        <dbReference type="ARBA" id="ARBA00023303"/>
    </source>
</evidence>
<evidence type="ECO:0000259" key="14">
    <source>
        <dbReference type="Pfam" id="PF00520"/>
    </source>
</evidence>
<evidence type="ECO:0000256" key="6">
    <source>
        <dbReference type="ARBA" id="ARBA00022882"/>
    </source>
</evidence>
<keyword evidence="5" id="KW-0631">Potassium channel</keyword>
<dbReference type="OMA" id="DRMSDIG"/>
<evidence type="ECO:0000256" key="3">
    <source>
        <dbReference type="ARBA" id="ARBA00022538"/>
    </source>
</evidence>
<dbReference type="InterPro" id="IPR027359">
    <property type="entry name" value="Volt_channel_dom_sf"/>
</dbReference>
<dbReference type="KEGG" id="cput:CONPUDRAFT_140393"/>
<dbReference type="EMBL" id="JH711591">
    <property type="protein sequence ID" value="EIW74567.1"/>
    <property type="molecule type" value="Genomic_DNA"/>
</dbReference>
<feature type="region of interest" description="Disordered" evidence="12">
    <location>
        <begin position="1"/>
        <end position="25"/>
    </location>
</feature>
<keyword evidence="2" id="KW-0813">Transport</keyword>
<keyword evidence="9" id="KW-0406">Ion transport</keyword>
<dbReference type="eggNOG" id="KOG3713">
    <property type="taxonomic scope" value="Eukaryota"/>
</dbReference>
<dbReference type="InterPro" id="IPR005821">
    <property type="entry name" value="Ion_trans_dom"/>
</dbReference>
<evidence type="ECO:0000256" key="9">
    <source>
        <dbReference type="ARBA" id="ARBA00023065"/>
    </source>
</evidence>
<organism evidence="15 16">
    <name type="scientific">Coniophora puteana (strain RWD-64-598)</name>
    <name type="common">Brown rot fungus</name>
    <dbReference type="NCBI Taxonomy" id="741705"/>
    <lineage>
        <taxon>Eukaryota</taxon>
        <taxon>Fungi</taxon>
        <taxon>Dikarya</taxon>
        <taxon>Basidiomycota</taxon>
        <taxon>Agaricomycotina</taxon>
        <taxon>Agaricomycetes</taxon>
        <taxon>Agaricomycetidae</taxon>
        <taxon>Boletales</taxon>
        <taxon>Coniophorineae</taxon>
        <taxon>Coniophoraceae</taxon>
        <taxon>Coniophora</taxon>
    </lineage>
</organism>
<evidence type="ECO:0000313" key="15">
    <source>
        <dbReference type="EMBL" id="EIW74567.1"/>
    </source>
</evidence>
<dbReference type="RefSeq" id="XP_007775179.1">
    <property type="nucleotide sequence ID" value="XM_007776989.1"/>
</dbReference>
<dbReference type="Pfam" id="PF00520">
    <property type="entry name" value="Ion_trans"/>
    <property type="match status" value="1"/>
</dbReference>
<reference evidence="16" key="1">
    <citation type="journal article" date="2012" name="Science">
        <title>The Paleozoic origin of enzymatic lignin decomposition reconstructed from 31 fungal genomes.</title>
        <authorList>
            <person name="Floudas D."/>
            <person name="Binder M."/>
            <person name="Riley R."/>
            <person name="Barry K."/>
            <person name="Blanchette R.A."/>
            <person name="Henrissat B."/>
            <person name="Martinez A.T."/>
            <person name="Otillar R."/>
            <person name="Spatafora J.W."/>
            <person name="Yadav J.S."/>
            <person name="Aerts A."/>
            <person name="Benoit I."/>
            <person name="Boyd A."/>
            <person name="Carlson A."/>
            <person name="Copeland A."/>
            <person name="Coutinho P.M."/>
            <person name="de Vries R.P."/>
            <person name="Ferreira P."/>
            <person name="Findley K."/>
            <person name="Foster B."/>
            <person name="Gaskell J."/>
            <person name="Glotzer D."/>
            <person name="Gorecki P."/>
            <person name="Heitman J."/>
            <person name="Hesse C."/>
            <person name="Hori C."/>
            <person name="Igarashi K."/>
            <person name="Jurgens J.A."/>
            <person name="Kallen N."/>
            <person name="Kersten P."/>
            <person name="Kohler A."/>
            <person name="Kuees U."/>
            <person name="Kumar T.K.A."/>
            <person name="Kuo A."/>
            <person name="LaButti K."/>
            <person name="Larrondo L.F."/>
            <person name="Lindquist E."/>
            <person name="Ling A."/>
            <person name="Lombard V."/>
            <person name="Lucas S."/>
            <person name="Lundell T."/>
            <person name="Martin R."/>
            <person name="McLaughlin D.J."/>
            <person name="Morgenstern I."/>
            <person name="Morin E."/>
            <person name="Murat C."/>
            <person name="Nagy L.G."/>
            <person name="Nolan M."/>
            <person name="Ohm R.A."/>
            <person name="Patyshakuliyeva A."/>
            <person name="Rokas A."/>
            <person name="Ruiz-Duenas F.J."/>
            <person name="Sabat G."/>
            <person name="Salamov A."/>
            <person name="Samejima M."/>
            <person name="Schmutz J."/>
            <person name="Slot J.C."/>
            <person name="St John F."/>
            <person name="Stenlid J."/>
            <person name="Sun H."/>
            <person name="Sun S."/>
            <person name="Syed K."/>
            <person name="Tsang A."/>
            <person name="Wiebenga A."/>
            <person name="Young D."/>
            <person name="Pisabarro A."/>
            <person name="Eastwood D.C."/>
            <person name="Martin F."/>
            <person name="Cullen D."/>
            <person name="Grigoriev I.V."/>
            <person name="Hibbett D.S."/>
        </authorList>
    </citation>
    <scope>NUCLEOTIDE SEQUENCE [LARGE SCALE GENOMIC DNA]</scope>
    <source>
        <strain evidence="16">RWD-64-598 SS2</strain>
    </source>
</reference>
<evidence type="ECO:0000256" key="10">
    <source>
        <dbReference type="ARBA" id="ARBA00023136"/>
    </source>
</evidence>
<dbReference type="InterPro" id="IPR028325">
    <property type="entry name" value="VG_K_chnl"/>
</dbReference>
<keyword evidence="3" id="KW-0633">Potassium transport</keyword>
<dbReference type="PANTHER" id="PTHR11537:SF254">
    <property type="entry name" value="POTASSIUM VOLTAGE-GATED CHANNEL PROTEIN SHAB"/>
    <property type="match status" value="1"/>
</dbReference>
<feature type="transmembrane region" description="Helical" evidence="13">
    <location>
        <begin position="250"/>
        <end position="271"/>
    </location>
</feature>
<evidence type="ECO:0000256" key="12">
    <source>
        <dbReference type="SAM" id="MobiDB-lite"/>
    </source>
</evidence>
<accession>R7SFQ1</accession>
<dbReference type="FunFam" id="1.10.287.70:FF:000097">
    <property type="entry name" value="Potassium voltage-gated channel subfamily G member 3"/>
    <property type="match status" value="1"/>
</dbReference>
<keyword evidence="8 13" id="KW-1133">Transmembrane helix</keyword>
<sequence length="451" mass="49696">MANEIRLSRLRSPNGTTSRFTTEDIPPPTPTHIEDIFQSSSSTTLAPPDPAVSPWKRTLFDLLEEPTSSPGAFLVHVLTTSLIVISALVTILETVPSFHGKSFRVWFGLETSLVVLFTIEYVARCFAWSATWMGLAKWMFSFYGVVDMLAILPYYIELILQQDTSALFRFSILRMFRLLRVFRPFRHNSTLLLTIEVMYLAIRRSQHALLALSFFIFMVLTVFSTLLYFTERGTWDDTIETFVNSDGDPTQFSSIPVAAWFVLVTITTVGYGEITPRSFLGKLITIPLLAFGLLLIALPSFVLGREFSIVWNEMTRQVGNIETGSVPDTPRERDPISDPFLGTISSLSHYGHGHGSGSGRSSSDLSNRKLAHNQVELSHQIADLRALVEAQSEVIRDLAALLSGHKAKADPNSSSGDLAAGRSPVPPSKTGAGYGLGMSMSNSSRGFGGDS</sequence>
<evidence type="ECO:0000256" key="2">
    <source>
        <dbReference type="ARBA" id="ARBA00022448"/>
    </source>
</evidence>
<dbReference type="GO" id="GO:0008076">
    <property type="term" value="C:voltage-gated potassium channel complex"/>
    <property type="evidence" value="ECO:0007669"/>
    <property type="project" value="InterPro"/>
</dbReference>
<name>R7SFQ1_CONPW</name>
<dbReference type="Proteomes" id="UP000053558">
    <property type="component" value="Unassembled WGS sequence"/>
</dbReference>
<comment type="subcellular location">
    <subcellularLocation>
        <location evidence="1">Membrane</location>
        <topology evidence="1">Multi-pass membrane protein</topology>
    </subcellularLocation>
</comment>
<keyword evidence="16" id="KW-1185">Reference proteome</keyword>
<keyword evidence="11 15" id="KW-0407">Ion channel</keyword>
<proteinExistence type="predicted"/>
<evidence type="ECO:0000313" key="16">
    <source>
        <dbReference type="Proteomes" id="UP000053558"/>
    </source>
</evidence>
<dbReference type="GeneID" id="19201508"/>
<feature type="region of interest" description="Disordered" evidence="12">
    <location>
        <begin position="406"/>
        <end position="451"/>
    </location>
</feature>
<protein>
    <submittedName>
        <fullName evidence="15">Voltage-gated potassium channel</fullName>
    </submittedName>
</protein>
<evidence type="ECO:0000256" key="13">
    <source>
        <dbReference type="SAM" id="Phobius"/>
    </source>
</evidence>
<dbReference type="OrthoDB" id="415460at2759"/>
<keyword evidence="6" id="KW-0851">Voltage-gated channel</keyword>
<feature type="transmembrane region" description="Helical" evidence="13">
    <location>
        <begin position="209"/>
        <end position="230"/>
    </location>
</feature>